<name>A0A2P2QMP6_RHIMU</name>
<evidence type="ECO:0000313" key="1">
    <source>
        <dbReference type="EMBL" id="MBX68167.1"/>
    </source>
</evidence>
<proteinExistence type="predicted"/>
<sequence>MIGMYKHCFLLHGICAKLNLNMLGDIHWQMACNSCSMKYCCQYENFQMGNIMVAMRWLIAYRVLL</sequence>
<reference evidence="1" key="1">
    <citation type="submission" date="2018-02" db="EMBL/GenBank/DDBJ databases">
        <title>Rhizophora mucronata_Transcriptome.</title>
        <authorList>
            <person name="Meera S.P."/>
            <person name="Sreeshan A."/>
            <person name="Augustine A."/>
        </authorList>
    </citation>
    <scope>NUCLEOTIDE SEQUENCE</scope>
    <source>
        <tissue evidence="1">Leaf</tissue>
    </source>
</reference>
<accession>A0A2P2QMP6</accession>
<dbReference type="AlphaFoldDB" id="A0A2P2QMP6"/>
<dbReference type="EMBL" id="GGEC01087683">
    <property type="protein sequence ID" value="MBX68167.1"/>
    <property type="molecule type" value="Transcribed_RNA"/>
</dbReference>
<protein>
    <submittedName>
        <fullName evidence="1">Uncharacterized protein</fullName>
    </submittedName>
</protein>
<organism evidence="1">
    <name type="scientific">Rhizophora mucronata</name>
    <name type="common">Asiatic mangrove</name>
    <dbReference type="NCBI Taxonomy" id="61149"/>
    <lineage>
        <taxon>Eukaryota</taxon>
        <taxon>Viridiplantae</taxon>
        <taxon>Streptophyta</taxon>
        <taxon>Embryophyta</taxon>
        <taxon>Tracheophyta</taxon>
        <taxon>Spermatophyta</taxon>
        <taxon>Magnoliopsida</taxon>
        <taxon>eudicotyledons</taxon>
        <taxon>Gunneridae</taxon>
        <taxon>Pentapetalae</taxon>
        <taxon>rosids</taxon>
        <taxon>fabids</taxon>
        <taxon>Malpighiales</taxon>
        <taxon>Rhizophoraceae</taxon>
        <taxon>Rhizophora</taxon>
    </lineage>
</organism>